<proteinExistence type="predicted"/>
<feature type="region of interest" description="Disordered" evidence="1">
    <location>
        <begin position="400"/>
        <end position="430"/>
    </location>
</feature>
<feature type="region of interest" description="Disordered" evidence="1">
    <location>
        <begin position="468"/>
        <end position="491"/>
    </location>
</feature>
<feature type="compositionally biased region" description="Polar residues" evidence="1">
    <location>
        <begin position="406"/>
        <end position="430"/>
    </location>
</feature>
<feature type="region of interest" description="Disordered" evidence="1">
    <location>
        <begin position="654"/>
        <end position="679"/>
    </location>
</feature>
<evidence type="ECO:0000313" key="3">
    <source>
        <dbReference type="Proteomes" id="UP000762676"/>
    </source>
</evidence>
<organism evidence="2 3">
    <name type="scientific">Elysia marginata</name>
    <dbReference type="NCBI Taxonomy" id="1093978"/>
    <lineage>
        <taxon>Eukaryota</taxon>
        <taxon>Metazoa</taxon>
        <taxon>Spiralia</taxon>
        <taxon>Lophotrochozoa</taxon>
        <taxon>Mollusca</taxon>
        <taxon>Gastropoda</taxon>
        <taxon>Heterobranchia</taxon>
        <taxon>Euthyneura</taxon>
        <taxon>Panpulmonata</taxon>
        <taxon>Sacoglossa</taxon>
        <taxon>Placobranchoidea</taxon>
        <taxon>Plakobranchidae</taxon>
        <taxon>Elysia</taxon>
    </lineage>
</organism>
<evidence type="ECO:0000256" key="1">
    <source>
        <dbReference type="SAM" id="MobiDB-lite"/>
    </source>
</evidence>
<feature type="compositionally biased region" description="Polar residues" evidence="1">
    <location>
        <begin position="468"/>
        <end position="487"/>
    </location>
</feature>
<feature type="region of interest" description="Disordered" evidence="1">
    <location>
        <begin position="1112"/>
        <end position="1131"/>
    </location>
</feature>
<protein>
    <submittedName>
        <fullName evidence="2">Uncharacterized protein</fullName>
    </submittedName>
</protein>
<name>A0AAV4HT16_9GAST</name>
<feature type="compositionally biased region" description="Low complexity" evidence="1">
    <location>
        <begin position="707"/>
        <end position="723"/>
    </location>
</feature>
<feature type="compositionally biased region" description="Polar residues" evidence="1">
    <location>
        <begin position="232"/>
        <end position="242"/>
    </location>
</feature>
<gene>
    <name evidence="2" type="ORF">ElyMa_004551900</name>
</gene>
<feature type="compositionally biased region" description="Low complexity" evidence="1">
    <location>
        <begin position="56"/>
        <end position="67"/>
    </location>
</feature>
<feature type="region of interest" description="Disordered" evidence="1">
    <location>
        <begin position="328"/>
        <end position="365"/>
    </location>
</feature>
<feature type="region of interest" description="Disordered" evidence="1">
    <location>
        <begin position="151"/>
        <end position="177"/>
    </location>
</feature>
<feature type="compositionally biased region" description="Basic and acidic residues" evidence="1">
    <location>
        <begin position="1006"/>
        <end position="1040"/>
    </location>
</feature>
<feature type="compositionally biased region" description="Polar residues" evidence="1">
    <location>
        <begin position="10"/>
        <end position="20"/>
    </location>
</feature>
<feature type="compositionally biased region" description="Polar residues" evidence="1">
    <location>
        <begin position="933"/>
        <end position="946"/>
    </location>
</feature>
<evidence type="ECO:0000313" key="2">
    <source>
        <dbReference type="EMBL" id="GFS00322.1"/>
    </source>
</evidence>
<feature type="compositionally biased region" description="Polar residues" evidence="1">
    <location>
        <begin position="654"/>
        <end position="665"/>
    </location>
</feature>
<keyword evidence="3" id="KW-1185">Reference proteome</keyword>
<accession>A0AAV4HT16</accession>
<feature type="region of interest" description="Disordered" evidence="1">
    <location>
        <begin position="1"/>
        <end position="75"/>
    </location>
</feature>
<dbReference type="EMBL" id="BMAT01009178">
    <property type="protein sequence ID" value="GFS00322.1"/>
    <property type="molecule type" value="Genomic_DNA"/>
</dbReference>
<reference evidence="2 3" key="1">
    <citation type="journal article" date="2021" name="Elife">
        <title>Chloroplast acquisition without the gene transfer in kleptoplastic sea slugs, Plakobranchus ocellatus.</title>
        <authorList>
            <person name="Maeda T."/>
            <person name="Takahashi S."/>
            <person name="Yoshida T."/>
            <person name="Shimamura S."/>
            <person name="Takaki Y."/>
            <person name="Nagai Y."/>
            <person name="Toyoda A."/>
            <person name="Suzuki Y."/>
            <person name="Arimoto A."/>
            <person name="Ishii H."/>
            <person name="Satoh N."/>
            <person name="Nishiyama T."/>
            <person name="Hasebe M."/>
            <person name="Maruyama T."/>
            <person name="Minagawa J."/>
            <person name="Obokata J."/>
            <person name="Shigenobu S."/>
        </authorList>
    </citation>
    <scope>NUCLEOTIDE SEQUENCE [LARGE SCALE GENOMIC DNA]</scope>
</reference>
<feature type="region of interest" description="Disordered" evidence="1">
    <location>
        <begin position="931"/>
        <end position="1055"/>
    </location>
</feature>
<feature type="compositionally biased region" description="Low complexity" evidence="1">
    <location>
        <begin position="352"/>
        <end position="364"/>
    </location>
</feature>
<sequence>MISSKKRRQGSGTVSHSEGYSRTLPRPSDIARNLATPTYPSSSSSSSSTALHLQQATPFSSSPATTSNNRQTPVSLSMPSYFVGKSMRAVANPYDDLSLYTSQINAVHKPEIRSVEPNQGGYRGRVSATSASSNDTRGYFGFDKPATSNDTRGYFGFNKPSKNNSIPSRQYGYNKPTDIEPKGYYGFNKPSVSDSVFSGRYGYDQAHAESRSSKTSRPKTPAEQGSVGPQHAPSSTSYSMTLPWSGRYGKQGQDIEPNIEHVYTHDHPSASTNSLAHGFIYEGHTRHCPEENISIQTGPSDLYNTSGYPVHPMSVGPSSANHHLQQFVTSTPKHRRDAPPPPEFDDHNLTASMSSSFSSPSSSSIDYTATLPAKLSRASRSPQAPPHLHIRCDLASRFATDETADQQRSQSMSPRVYRSSQATPGYQTTDLFVRESKTPPASNSLAYDDPAFNTLMEDMYNAQRQLQNGSRVKQKPKNPQDSGNQGAISAPPKQAGLAATLNYHQQLRKELGMPQSCSPVPHPSSTMAAAPFKFLQQHHLSDGNIPATTAALASSNARPPEFSNAMDHSALDRELGLLTTLAYDGNSRRYYDAFQNLHGLHNSTPHLPSATATSQPVFDDQPLFGSDPNLLRKSRQPEFDTFYDNLFFSPPGNSKRTFNKNTANVTYPPVNPTLRSKAYPHDDETNRVLAQFEGPQPEPVYAQPFKSTPSLQTSSSSAFSSFQHPQNHTDFRDWNSDSTATLASPVSSSCASFPFPAPGQESYYSSTNVQGFCTLPRNSHSANHGSGASNKTISLAHKEPSYEEITNITPAPGKGTNTNSRPVQMLNHPDISAQHLDRHRNRNFPISENAHRVAPLDSSTNLSTSVATHSSSAISYPTISTSGIEPSHKFDERTVLSRHPEVGKLDKTYTGRIPISDMSLAKIEPVNPECYTGKNQSHQAQSSNHKSAAKPIGAKSVSMKLKGEKLPGSVSDRALKFEQKASNQGETKKKTGIPTFSFVRLRSKTSKTEQQESKPKDKSKAKREVRNLDSSFEKDEKPRATDSANGNDSGRDSFSYIPRHVHNLVGDRKNNVYELTPFPVTSHSTSSSMLAATSSVATAVTTATSSIPLLTFPSSKSSSPPRQRMSNPEDAVSKEAAFLAVTGSDVISVAAPARGQQTSSMHETGTGSVDVDSNFSDFLLASGSSHNYHLFSRRKKPLPTSGKGMG</sequence>
<feature type="region of interest" description="Disordered" evidence="1">
    <location>
        <begin position="608"/>
        <end position="628"/>
    </location>
</feature>
<comment type="caution">
    <text evidence="2">The sequence shown here is derived from an EMBL/GenBank/DDBJ whole genome shotgun (WGS) entry which is preliminary data.</text>
</comment>
<feature type="region of interest" description="Disordered" evidence="1">
    <location>
        <begin position="697"/>
        <end position="736"/>
    </location>
</feature>
<feature type="region of interest" description="Disordered" evidence="1">
    <location>
        <begin position="205"/>
        <end position="252"/>
    </location>
</feature>
<dbReference type="AlphaFoldDB" id="A0AAV4HT16"/>
<dbReference type="Proteomes" id="UP000762676">
    <property type="component" value="Unassembled WGS sequence"/>
</dbReference>